<reference evidence="1 2" key="1">
    <citation type="submission" date="2017-03" db="EMBL/GenBank/DDBJ databases">
        <authorList>
            <person name="Afonso C.L."/>
            <person name="Miller P.J."/>
            <person name="Scott M.A."/>
            <person name="Spackman E."/>
            <person name="Goraichik I."/>
            <person name="Dimitrov K.M."/>
            <person name="Suarez D.L."/>
            <person name="Swayne D.E."/>
        </authorList>
    </citation>
    <scope>NUCLEOTIDE SEQUENCE [LARGE SCALE GENOMIC DNA]</scope>
    <source>
        <strain evidence="1 2">CECT 7751</strain>
    </source>
</reference>
<proteinExistence type="predicted"/>
<dbReference type="RefSeq" id="WP_157792140.1">
    <property type="nucleotide sequence ID" value="NZ_FWFN01000003.1"/>
</dbReference>
<name>A0A1X6YXV7_9RHOB</name>
<organism evidence="1 2">
    <name type="scientific">Pseudooceanicola marinus</name>
    <dbReference type="NCBI Taxonomy" id="396013"/>
    <lineage>
        <taxon>Bacteria</taxon>
        <taxon>Pseudomonadati</taxon>
        <taxon>Pseudomonadota</taxon>
        <taxon>Alphaproteobacteria</taxon>
        <taxon>Rhodobacterales</taxon>
        <taxon>Paracoccaceae</taxon>
        <taxon>Pseudooceanicola</taxon>
    </lineage>
</organism>
<evidence type="ECO:0000313" key="2">
    <source>
        <dbReference type="Proteomes" id="UP000193963"/>
    </source>
</evidence>
<accession>A0A1X6YXV7</accession>
<protein>
    <submittedName>
        <fullName evidence="1">Uncharacterized protein</fullName>
    </submittedName>
</protein>
<gene>
    <name evidence="1" type="ORF">PSM7751_01429</name>
</gene>
<dbReference type="EMBL" id="FWFN01000003">
    <property type="protein sequence ID" value="SLN34339.1"/>
    <property type="molecule type" value="Genomic_DNA"/>
</dbReference>
<dbReference type="AlphaFoldDB" id="A0A1X6YXV7"/>
<sequence>MSALSLGSLPFLAAVATGWTLATASLAWLAGAPFAPPAAIPQQETQK</sequence>
<keyword evidence="2" id="KW-1185">Reference proteome</keyword>
<evidence type="ECO:0000313" key="1">
    <source>
        <dbReference type="EMBL" id="SLN34339.1"/>
    </source>
</evidence>
<dbReference type="Proteomes" id="UP000193963">
    <property type="component" value="Unassembled WGS sequence"/>
</dbReference>